<feature type="transmembrane region" description="Helical" evidence="1">
    <location>
        <begin position="21"/>
        <end position="39"/>
    </location>
</feature>
<feature type="transmembrane region" description="Helical" evidence="1">
    <location>
        <begin position="218"/>
        <end position="239"/>
    </location>
</feature>
<evidence type="ECO:0000313" key="2">
    <source>
        <dbReference type="EMBL" id="AUW95184.1"/>
    </source>
</evidence>
<dbReference type="Proteomes" id="UP000325292">
    <property type="component" value="Chromosome"/>
</dbReference>
<feature type="transmembrane region" description="Helical" evidence="1">
    <location>
        <begin position="76"/>
        <end position="98"/>
    </location>
</feature>
<dbReference type="EMBL" id="CP019454">
    <property type="protein sequence ID" value="AUW95184.1"/>
    <property type="molecule type" value="Genomic_DNA"/>
</dbReference>
<feature type="transmembrane region" description="Helical" evidence="1">
    <location>
        <begin position="126"/>
        <end position="150"/>
    </location>
</feature>
<name>A0ABM6RVB6_9FIRM</name>
<feature type="transmembrane region" description="Helical" evidence="1">
    <location>
        <begin position="162"/>
        <end position="192"/>
    </location>
</feature>
<keyword evidence="1" id="KW-1133">Transmembrane helix</keyword>
<protein>
    <recommendedName>
        <fullName evidence="4">Glycerophosphoryl diester phosphodiesterase membrane domain-containing protein</fullName>
    </recommendedName>
</protein>
<gene>
    <name evidence="2" type="ORF">BXT84_15470</name>
</gene>
<accession>A0ABM6RVB6</accession>
<sequence length="280" mass="31177">MSATNILRQAWQQIWRKPGSLVLAFWYLFIIFLFQLLVVKGLGSGFETWLKAFNPAKMSTMAQFPPLPHGLLPKLILVYLTMFLIIFPFVIGALYGGVADGLKGQQTLAGLFTFFRYGLRNFWESLGTMVGIFIGSGIAVAVMLLLNLLFSLLAHNGGVIGLIGNVIVTILTMVIIFYWMSIVLYWLGAVFYGKQPVFRGFREAVSWVSRHLGESIRLMLLNALLVIVATLFFGLFSLVPIIGEFFALVLYALVIALIATESALFYRDSSRGGAPPLYRV</sequence>
<keyword evidence="1" id="KW-0472">Membrane</keyword>
<keyword evidence="3" id="KW-1185">Reference proteome</keyword>
<proteinExistence type="predicted"/>
<feature type="transmembrane region" description="Helical" evidence="1">
    <location>
        <begin position="245"/>
        <end position="266"/>
    </location>
</feature>
<evidence type="ECO:0008006" key="4">
    <source>
        <dbReference type="Google" id="ProtNLM"/>
    </source>
</evidence>
<reference evidence="2 3" key="1">
    <citation type="journal article" date="2019" name="Sci. Rep.">
        <title>Sulfobacillus thermotolerans: new insights into resistance and metabolic capacities of acidophilic chemolithotrophs.</title>
        <authorList>
            <person name="Panyushkina A.E."/>
            <person name="Babenko V.V."/>
            <person name="Nikitina A.S."/>
            <person name="Selezneva O.V."/>
            <person name="Tsaplina I.A."/>
            <person name="Letarova M.A."/>
            <person name="Kostryukova E.S."/>
            <person name="Letarov A.V."/>
        </authorList>
    </citation>
    <scope>NUCLEOTIDE SEQUENCE [LARGE SCALE GENOMIC DNA]</scope>
    <source>
        <strain evidence="2 3">Kr1</strain>
    </source>
</reference>
<keyword evidence="1" id="KW-0812">Transmembrane</keyword>
<organism evidence="2 3">
    <name type="scientific">Sulfobacillus thermotolerans</name>
    <dbReference type="NCBI Taxonomy" id="338644"/>
    <lineage>
        <taxon>Bacteria</taxon>
        <taxon>Bacillati</taxon>
        <taxon>Bacillota</taxon>
        <taxon>Clostridia</taxon>
        <taxon>Eubacteriales</taxon>
        <taxon>Clostridiales Family XVII. Incertae Sedis</taxon>
        <taxon>Sulfobacillus</taxon>
    </lineage>
</organism>
<evidence type="ECO:0000313" key="3">
    <source>
        <dbReference type="Proteomes" id="UP000325292"/>
    </source>
</evidence>
<evidence type="ECO:0000256" key="1">
    <source>
        <dbReference type="SAM" id="Phobius"/>
    </source>
</evidence>